<accession>D2A487</accession>
<dbReference type="InParanoid" id="D2A487"/>
<gene>
    <name evidence="5" type="primary">AUGUSTUS-3.0.2_14878</name>
    <name evidence="5" type="ORF">TcasGA2_TC014878</name>
</gene>
<keyword evidence="1 4" id="KW-0732">Signal</keyword>
<dbReference type="GO" id="GO:0005615">
    <property type="term" value="C:extracellular space"/>
    <property type="evidence" value="ECO:0000318"/>
    <property type="project" value="GO_Central"/>
</dbReference>
<evidence type="ECO:0000256" key="1">
    <source>
        <dbReference type="ARBA" id="ARBA00022729"/>
    </source>
</evidence>
<dbReference type="Proteomes" id="UP000007266">
    <property type="component" value="Linkage group 6"/>
</dbReference>
<evidence type="ECO:0000313" key="5">
    <source>
        <dbReference type="EMBL" id="EFA04828.1"/>
    </source>
</evidence>
<dbReference type="HOGENOM" id="CLU_069908_0_0_1"/>
<dbReference type="InterPro" id="IPR010562">
    <property type="entry name" value="Haemolymph_juvenile_hormone-bd"/>
</dbReference>
<dbReference type="Pfam" id="PF06585">
    <property type="entry name" value="JHBP"/>
    <property type="match status" value="1"/>
</dbReference>
<organism evidence="5 6">
    <name type="scientific">Tribolium castaneum</name>
    <name type="common">Red flour beetle</name>
    <dbReference type="NCBI Taxonomy" id="7070"/>
    <lineage>
        <taxon>Eukaryota</taxon>
        <taxon>Metazoa</taxon>
        <taxon>Ecdysozoa</taxon>
        <taxon>Arthropoda</taxon>
        <taxon>Hexapoda</taxon>
        <taxon>Insecta</taxon>
        <taxon>Pterygota</taxon>
        <taxon>Neoptera</taxon>
        <taxon>Endopterygota</taxon>
        <taxon>Coleoptera</taxon>
        <taxon>Polyphaga</taxon>
        <taxon>Cucujiformia</taxon>
        <taxon>Tenebrionidae</taxon>
        <taxon>Tenebrionidae incertae sedis</taxon>
        <taxon>Tribolium</taxon>
    </lineage>
</organism>
<dbReference type="AlphaFoldDB" id="D2A487"/>
<reference evidence="5 6" key="1">
    <citation type="journal article" date="2008" name="Nature">
        <title>The genome of the model beetle and pest Tribolium castaneum.</title>
        <authorList>
            <consortium name="Tribolium Genome Sequencing Consortium"/>
            <person name="Richards S."/>
            <person name="Gibbs R.A."/>
            <person name="Weinstock G.M."/>
            <person name="Brown S.J."/>
            <person name="Denell R."/>
            <person name="Beeman R.W."/>
            <person name="Gibbs R."/>
            <person name="Beeman R.W."/>
            <person name="Brown S.J."/>
            <person name="Bucher G."/>
            <person name="Friedrich M."/>
            <person name="Grimmelikhuijzen C.J."/>
            <person name="Klingler M."/>
            <person name="Lorenzen M."/>
            <person name="Richards S."/>
            <person name="Roth S."/>
            <person name="Schroder R."/>
            <person name="Tautz D."/>
            <person name="Zdobnov E.M."/>
            <person name="Muzny D."/>
            <person name="Gibbs R.A."/>
            <person name="Weinstock G.M."/>
            <person name="Attaway T."/>
            <person name="Bell S."/>
            <person name="Buhay C.J."/>
            <person name="Chandrabose M.N."/>
            <person name="Chavez D."/>
            <person name="Clerk-Blankenburg K.P."/>
            <person name="Cree A."/>
            <person name="Dao M."/>
            <person name="Davis C."/>
            <person name="Chacko J."/>
            <person name="Dinh H."/>
            <person name="Dugan-Rocha S."/>
            <person name="Fowler G."/>
            <person name="Garner T.T."/>
            <person name="Garnes J."/>
            <person name="Gnirke A."/>
            <person name="Hawes A."/>
            <person name="Hernandez J."/>
            <person name="Hines S."/>
            <person name="Holder M."/>
            <person name="Hume J."/>
            <person name="Jhangiani S.N."/>
            <person name="Joshi V."/>
            <person name="Khan Z.M."/>
            <person name="Jackson L."/>
            <person name="Kovar C."/>
            <person name="Kowis A."/>
            <person name="Lee S."/>
            <person name="Lewis L.R."/>
            <person name="Margolis J."/>
            <person name="Morgan M."/>
            <person name="Nazareth L.V."/>
            <person name="Nguyen N."/>
            <person name="Okwuonu G."/>
            <person name="Parker D."/>
            <person name="Richards S."/>
            <person name="Ruiz S.J."/>
            <person name="Santibanez J."/>
            <person name="Savard J."/>
            <person name="Scherer S.E."/>
            <person name="Schneider B."/>
            <person name="Sodergren E."/>
            <person name="Tautz D."/>
            <person name="Vattahil S."/>
            <person name="Villasana D."/>
            <person name="White C.S."/>
            <person name="Wright R."/>
            <person name="Park Y."/>
            <person name="Beeman R.W."/>
            <person name="Lord J."/>
            <person name="Oppert B."/>
            <person name="Lorenzen M."/>
            <person name="Brown S."/>
            <person name="Wang L."/>
            <person name="Savard J."/>
            <person name="Tautz D."/>
            <person name="Richards S."/>
            <person name="Weinstock G."/>
            <person name="Gibbs R.A."/>
            <person name="Liu Y."/>
            <person name="Worley K."/>
            <person name="Weinstock G."/>
            <person name="Elsik C.G."/>
            <person name="Reese J.T."/>
            <person name="Elhaik E."/>
            <person name="Landan G."/>
            <person name="Graur D."/>
            <person name="Arensburger P."/>
            <person name="Atkinson P."/>
            <person name="Beeman R.W."/>
            <person name="Beidler J."/>
            <person name="Brown S.J."/>
            <person name="Demuth J.P."/>
            <person name="Drury D.W."/>
            <person name="Du Y.Z."/>
            <person name="Fujiwara H."/>
            <person name="Lorenzen M."/>
            <person name="Maselli V."/>
            <person name="Osanai M."/>
            <person name="Park Y."/>
            <person name="Robertson H.M."/>
            <person name="Tu Z."/>
            <person name="Wang J.J."/>
            <person name="Wang S."/>
            <person name="Richards S."/>
            <person name="Song H."/>
            <person name="Zhang L."/>
            <person name="Sodergren E."/>
            <person name="Werner D."/>
            <person name="Stanke M."/>
            <person name="Morgenstern B."/>
            <person name="Solovyev V."/>
            <person name="Kosarev P."/>
            <person name="Brown G."/>
            <person name="Chen H.C."/>
            <person name="Ermolaeva O."/>
            <person name="Hlavina W."/>
            <person name="Kapustin Y."/>
            <person name="Kiryutin B."/>
            <person name="Kitts P."/>
            <person name="Maglott D."/>
            <person name="Pruitt K."/>
            <person name="Sapojnikov V."/>
            <person name="Souvorov A."/>
            <person name="Mackey A.J."/>
            <person name="Waterhouse R.M."/>
            <person name="Wyder S."/>
            <person name="Zdobnov E.M."/>
            <person name="Zdobnov E.M."/>
            <person name="Wyder S."/>
            <person name="Kriventseva E.V."/>
            <person name="Kadowaki T."/>
            <person name="Bork P."/>
            <person name="Aranda M."/>
            <person name="Bao R."/>
            <person name="Beermann A."/>
            <person name="Berns N."/>
            <person name="Bolognesi R."/>
            <person name="Bonneton F."/>
            <person name="Bopp D."/>
            <person name="Brown S.J."/>
            <person name="Bucher G."/>
            <person name="Butts T."/>
            <person name="Chaumot A."/>
            <person name="Denell R.E."/>
            <person name="Ferrier D.E."/>
            <person name="Friedrich M."/>
            <person name="Gordon C.M."/>
            <person name="Jindra M."/>
            <person name="Klingler M."/>
            <person name="Lan Q."/>
            <person name="Lattorff H.M."/>
            <person name="Laudet V."/>
            <person name="von Levetsow C."/>
            <person name="Liu Z."/>
            <person name="Lutz R."/>
            <person name="Lynch J.A."/>
            <person name="da Fonseca R.N."/>
            <person name="Posnien N."/>
            <person name="Reuter R."/>
            <person name="Roth S."/>
            <person name="Savard J."/>
            <person name="Schinko J.B."/>
            <person name="Schmitt C."/>
            <person name="Schoppmeier M."/>
            <person name="Schroder R."/>
            <person name="Shippy T.D."/>
            <person name="Simonnet F."/>
            <person name="Marques-Souza H."/>
            <person name="Tautz D."/>
            <person name="Tomoyasu Y."/>
            <person name="Trauner J."/>
            <person name="Van der Zee M."/>
            <person name="Vervoort M."/>
            <person name="Wittkopp N."/>
            <person name="Wimmer E.A."/>
            <person name="Yang X."/>
            <person name="Jones A.K."/>
            <person name="Sattelle D.B."/>
            <person name="Ebert P.R."/>
            <person name="Nelson D."/>
            <person name="Scott J.G."/>
            <person name="Beeman R.W."/>
            <person name="Muthukrishnan S."/>
            <person name="Kramer K.J."/>
            <person name="Arakane Y."/>
            <person name="Beeman R.W."/>
            <person name="Zhu Q."/>
            <person name="Hogenkamp D."/>
            <person name="Dixit R."/>
            <person name="Oppert B."/>
            <person name="Jiang H."/>
            <person name="Zou Z."/>
            <person name="Marshall J."/>
            <person name="Elpidina E."/>
            <person name="Vinokurov K."/>
            <person name="Oppert C."/>
            <person name="Zou Z."/>
            <person name="Evans J."/>
            <person name="Lu Z."/>
            <person name="Zhao P."/>
            <person name="Sumathipala N."/>
            <person name="Altincicek B."/>
            <person name="Vilcinskas A."/>
            <person name="Williams M."/>
            <person name="Hultmark D."/>
            <person name="Hetru C."/>
            <person name="Jiang H."/>
            <person name="Grimmelikhuijzen C.J."/>
            <person name="Hauser F."/>
            <person name="Cazzamali G."/>
            <person name="Williamson M."/>
            <person name="Park Y."/>
            <person name="Li B."/>
            <person name="Tanaka Y."/>
            <person name="Predel R."/>
            <person name="Neupert S."/>
            <person name="Schachtner J."/>
            <person name="Verleyen P."/>
            <person name="Raible F."/>
            <person name="Bork P."/>
            <person name="Friedrich M."/>
            <person name="Walden K.K."/>
            <person name="Robertson H.M."/>
            <person name="Angeli S."/>
            <person name="Foret S."/>
            <person name="Bucher G."/>
            <person name="Schuetz S."/>
            <person name="Maleszka R."/>
            <person name="Wimmer E.A."/>
            <person name="Beeman R.W."/>
            <person name="Lorenzen M."/>
            <person name="Tomoyasu Y."/>
            <person name="Miller S.C."/>
            <person name="Grossmann D."/>
            <person name="Bucher G."/>
        </authorList>
    </citation>
    <scope>NUCLEOTIDE SEQUENCE [LARGE SCALE GENOMIC DNA]</scope>
    <source>
        <strain evidence="5 6">Georgia GA2</strain>
    </source>
</reference>
<dbReference type="FunFam" id="3.15.10.30:FF:000001">
    <property type="entry name" value="Takeout-like protein 1"/>
    <property type="match status" value="1"/>
</dbReference>
<dbReference type="GO" id="GO:0007623">
    <property type="term" value="P:circadian rhythm"/>
    <property type="evidence" value="ECO:0000318"/>
    <property type="project" value="GO_Central"/>
</dbReference>
<comment type="similarity">
    <text evidence="3">Belongs to the TO family.</text>
</comment>
<keyword evidence="6" id="KW-1185">Reference proteome</keyword>
<protein>
    <submittedName>
        <fullName evidence="5">Protein takeout-like Protein</fullName>
    </submittedName>
</protein>
<dbReference type="PANTHER" id="PTHR11008:SF32">
    <property type="entry name" value="CIRCADIAN CLOCK-CONTROLLED PROTEIN DAYWAKE-RELATED"/>
    <property type="match status" value="1"/>
</dbReference>
<keyword evidence="2" id="KW-0090">Biological rhythms</keyword>
<evidence type="ECO:0000313" key="6">
    <source>
        <dbReference type="Proteomes" id="UP000007266"/>
    </source>
</evidence>
<dbReference type="FunCoup" id="D2A487">
    <property type="interactions" value="16"/>
</dbReference>
<dbReference type="PANTHER" id="PTHR11008">
    <property type="entry name" value="PROTEIN TAKEOUT-LIKE PROTEIN"/>
    <property type="match status" value="1"/>
</dbReference>
<feature type="chain" id="PRO_5003028323" evidence="4">
    <location>
        <begin position="17"/>
        <end position="244"/>
    </location>
</feature>
<name>D2A487_TRICA</name>
<dbReference type="KEGG" id="tca:659469"/>
<evidence type="ECO:0000256" key="3">
    <source>
        <dbReference type="ARBA" id="ARBA00060902"/>
    </source>
</evidence>
<feature type="signal peptide" evidence="4">
    <location>
        <begin position="1"/>
        <end position="16"/>
    </location>
</feature>
<sequence length="244" mass="27935">MLRFLTFVVILVVVQSVKLPPNFRKCNRSQPNLKQCVLEAAQHGVSQLTKPFPHLNIPSLAPLLVPELNIIKDGQGKVAVNQYFTDCKFYGFNNIKFDQFEFDFDKKTLQVKGVFPDITKSCHYKMDGKILLLPVKGEGPSTAVLKNVKTVCRLHYDEVKNNGKTYMKFTKSELDIEPDFVSFNFENLFNGDKALGDNVNKVLNENWRDVFHDVKDDHIQVVNKILLSLMNNFFAKVSIEEAFD</sequence>
<evidence type="ECO:0000256" key="4">
    <source>
        <dbReference type="SAM" id="SignalP"/>
    </source>
</evidence>
<reference evidence="5 6" key="2">
    <citation type="journal article" date="2010" name="Nucleic Acids Res.">
        <title>BeetleBase in 2010: revisions to provide comprehensive genomic information for Tribolium castaneum.</title>
        <authorList>
            <person name="Kim H.S."/>
            <person name="Murphy T."/>
            <person name="Xia J."/>
            <person name="Caragea D."/>
            <person name="Park Y."/>
            <person name="Beeman R.W."/>
            <person name="Lorenzen M.D."/>
            <person name="Butcher S."/>
            <person name="Manak J.R."/>
            <person name="Brown S.J."/>
        </authorList>
    </citation>
    <scope>GENOME REANNOTATION</scope>
    <source>
        <strain evidence="5 6">Georgia GA2</strain>
    </source>
</reference>
<proteinExistence type="inferred from homology"/>
<dbReference type="InterPro" id="IPR038606">
    <property type="entry name" value="To_sf"/>
</dbReference>
<dbReference type="PhylomeDB" id="D2A487"/>
<dbReference type="Gene3D" id="3.15.10.30">
    <property type="entry name" value="Haemolymph juvenile hormone binding protein"/>
    <property type="match status" value="1"/>
</dbReference>
<dbReference type="eggNOG" id="ENOG502SQBT">
    <property type="taxonomic scope" value="Eukaryota"/>
</dbReference>
<dbReference type="OrthoDB" id="6716582at2759"/>
<dbReference type="EMBL" id="KQ971348">
    <property type="protein sequence ID" value="EFA04828.1"/>
    <property type="molecule type" value="Genomic_DNA"/>
</dbReference>
<dbReference type="SMART" id="SM00700">
    <property type="entry name" value="JHBP"/>
    <property type="match status" value="1"/>
</dbReference>
<evidence type="ECO:0000256" key="2">
    <source>
        <dbReference type="ARBA" id="ARBA00023108"/>
    </source>
</evidence>
<dbReference type="OMA" id="PNINKCV"/>